<dbReference type="InterPro" id="IPR000644">
    <property type="entry name" value="CBS_dom"/>
</dbReference>
<dbReference type="InterPro" id="IPR051257">
    <property type="entry name" value="Diverse_CBS-Domain"/>
</dbReference>
<evidence type="ECO:0000256" key="2">
    <source>
        <dbReference type="PROSITE-ProRule" id="PRU00703"/>
    </source>
</evidence>
<dbReference type="RefSeq" id="WP_072758771.1">
    <property type="nucleotide sequence ID" value="NZ_FRDJ01000004.1"/>
</dbReference>
<protein>
    <submittedName>
        <fullName evidence="4">CBS domain-containing protein</fullName>
    </submittedName>
</protein>
<evidence type="ECO:0000313" key="5">
    <source>
        <dbReference type="Proteomes" id="UP000184207"/>
    </source>
</evidence>
<dbReference type="PANTHER" id="PTHR43080">
    <property type="entry name" value="CBS DOMAIN-CONTAINING PROTEIN CBSX3, MITOCHONDRIAL"/>
    <property type="match status" value="1"/>
</dbReference>
<dbReference type="InterPro" id="IPR046342">
    <property type="entry name" value="CBS_dom_sf"/>
</dbReference>
<reference evidence="5" key="1">
    <citation type="submission" date="2016-12" db="EMBL/GenBank/DDBJ databases">
        <authorList>
            <person name="Varghese N."/>
            <person name="Submissions S."/>
        </authorList>
    </citation>
    <scope>NUCLEOTIDE SEQUENCE [LARGE SCALE GENOMIC DNA]</scope>
    <source>
        <strain evidence="5">DSM 13020</strain>
    </source>
</reference>
<evidence type="ECO:0000259" key="3">
    <source>
        <dbReference type="PROSITE" id="PS51371"/>
    </source>
</evidence>
<dbReference type="AlphaFoldDB" id="A0A1M7SI45"/>
<dbReference type="Proteomes" id="UP000184207">
    <property type="component" value="Unassembled WGS sequence"/>
</dbReference>
<evidence type="ECO:0000256" key="1">
    <source>
        <dbReference type="ARBA" id="ARBA00023122"/>
    </source>
</evidence>
<keyword evidence="1 2" id="KW-0129">CBS domain</keyword>
<dbReference type="STRING" id="1121883.SAMN02745226_00882"/>
<proteinExistence type="predicted"/>
<name>A0A1M7SI45_FERGO</name>
<dbReference type="Gene3D" id="3.10.580.10">
    <property type="entry name" value="CBS-domain"/>
    <property type="match status" value="1"/>
</dbReference>
<evidence type="ECO:0000313" key="4">
    <source>
        <dbReference type="EMBL" id="SHN58062.1"/>
    </source>
</evidence>
<feature type="domain" description="CBS" evidence="3">
    <location>
        <begin position="10"/>
        <end position="70"/>
    </location>
</feature>
<dbReference type="Pfam" id="PF00571">
    <property type="entry name" value="CBS"/>
    <property type="match status" value="2"/>
</dbReference>
<sequence>MESLKVKDFMTHDITFVFENDTVEVVIDILNKTGLPGISVVDNELRVIGFVGEDDIIRACLPSYFNLLQTAAFLPDTNLFIRRLKEIAREPIGKFATKPAQTVKPSDTLLYVADLIMRKGYKIIPVVDDNNVLLGFVTRISVLESAVHKEAVVNNGR</sequence>
<dbReference type="PROSITE" id="PS51371">
    <property type="entry name" value="CBS"/>
    <property type="match status" value="2"/>
</dbReference>
<dbReference type="PANTHER" id="PTHR43080:SF2">
    <property type="entry name" value="CBS DOMAIN-CONTAINING PROTEIN"/>
    <property type="match status" value="1"/>
</dbReference>
<organism evidence="4 5">
    <name type="scientific">Fervidobacterium gondwanense DSM 13020</name>
    <dbReference type="NCBI Taxonomy" id="1121883"/>
    <lineage>
        <taxon>Bacteria</taxon>
        <taxon>Thermotogati</taxon>
        <taxon>Thermotogota</taxon>
        <taxon>Thermotogae</taxon>
        <taxon>Thermotogales</taxon>
        <taxon>Fervidobacteriaceae</taxon>
        <taxon>Fervidobacterium</taxon>
    </lineage>
</organism>
<gene>
    <name evidence="4" type="ORF">SAMN02745226_00882</name>
</gene>
<accession>A0A1M7SI45</accession>
<feature type="domain" description="CBS" evidence="3">
    <location>
        <begin position="96"/>
        <end position="152"/>
    </location>
</feature>
<dbReference type="EMBL" id="FRDJ01000004">
    <property type="protein sequence ID" value="SHN58062.1"/>
    <property type="molecule type" value="Genomic_DNA"/>
</dbReference>
<dbReference type="SUPFAM" id="SSF54631">
    <property type="entry name" value="CBS-domain pair"/>
    <property type="match status" value="1"/>
</dbReference>
<dbReference type="OrthoDB" id="9790355at2"/>
<dbReference type="SMART" id="SM00116">
    <property type="entry name" value="CBS"/>
    <property type="match status" value="2"/>
</dbReference>
<keyword evidence="5" id="KW-1185">Reference proteome</keyword>